<evidence type="ECO:0000313" key="2">
    <source>
        <dbReference type="EMBL" id="KQL53965.1"/>
    </source>
</evidence>
<protein>
    <recommendedName>
        <fullName evidence="1">DOD-type homing endonuclease domain-containing protein</fullName>
    </recommendedName>
</protein>
<dbReference type="Gene3D" id="1.10.10.60">
    <property type="entry name" value="Homeodomain-like"/>
    <property type="match status" value="1"/>
</dbReference>
<dbReference type="PROSITE" id="PS50819">
    <property type="entry name" value="INTEIN_ENDONUCLEASE"/>
    <property type="match status" value="1"/>
</dbReference>
<dbReference type="GO" id="GO:0004519">
    <property type="term" value="F:endonuclease activity"/>
    <property type="evidence" value="ECO:0007669"/>
    <property type="project" value="InterPro"/>
</dbReference>
<sequence>MPRKPGITDEMIIKMYKDGMSFKEMVSIIGISDRAIRNVMYKHGVKMNREQFSGQPRKHKVNEDFFKVWSHEMAWVLGLFITDGHVHKDLHSISFSQKDKRLLQLIAEYMEADFVLAPSGSTRTTPTLIINSKEIKMDLANLGVKSKKSLTVPFPNIPDQYLPSFIRGVIDGDGWIQSTGYVMNITTASFEFADGLLNVFQSWNLRSEITSAISLAGNAIYRVWVKGKYDLPKLAKIIYRDAKDNFVQYKKDRLTQRMPNES</sequence>
<accession>A0A0Q3WYB6</accession>
<gene>
    <name evidence="2" type="ORF">AN964_10950</name>
</gene>
<evidence type="ECO:0000313" key="3">
    <source>
        <dbReference type="Proteomes" id="UP000051888"/>
    </source>
</evidence>
<dbReference type="STRING" id="157838.AN964_10950"/>
<evidence type="ECO:0000259" key="1">
    <source>
        <dbReference type="PROSITE" id="PS50819"/>
    </source>
</evidence>
<dbReference type="InterPro" id="IPR027434">
    <property type="entry name" value="Homing_endonucl"/>
</dbReference>
<reference evidence="2 3" key="1">
    <citation type="submission" date="2015-09" db="EMBL/GenBank/DDBJ databases">
        <title>Genome sequencing project for genomic taxonomy and phylogenomics of Bacillus-like bacteria.</title>
        <authorList>
            <person name="Liu B."/>
            <person name="Wang J."/>
            <person name="Zhu Y."/>
            <person name="Liu G."/>
            <person name="Chen Q."/>
            <person name="Chen Z."/>
            <person name="Lan J."/>
            <person name="Che J."/>
            <person name="Ge C."/>
            <person name="Shi H."/>
            <person name="Pan Z."/>
            <person name="Liu X."/>
        </authorList>
    </citation>
    <scope>NUCLEOTIDE SEQUENCE [LARGE SCALE GENOMIC DNA]</scope>
    <source>
        <strain evidence="2 3">LMG 18435</strain>
    </source>
</reference>
<feature type="domain" description="DOD-type homing endonuclease" evidence="1">
    <location>
        <begin position="76"/>
        <end position="205"/>
    </location>
</feature>
<dbReference type="Gene3D" id="3.10.28.10">
    <property type="entry name" value="Homing endonucleases"/>
    <property type="match status" value="1"/>
</dbReference>
<organism evidence="2 3">
    <name type="scientific">Heyndrickxia shackletonii</name>
    <dbReference type="NCBI Taxonomy" id="157838"/>
    <lineage>
        <taxon>Bacteria</taxon>
        <taxon>Bacillati</taxon>
        <taxon>Bacillota</taxon>
        <taxon>Bacilli</taxon>
        <taxon>Bacillales</taxon>
        <taxon>Bacillaceae</taxon>
        <taxon>Heyndrickxia</taxon>
    </lineage>
</organism>
<dbReference type="Proteomes" id="UP000051888">
    <property type="component" value="Unassembled WGS sequence"/>
</dbReference>
<name>A0A0Q3WYB6_9BACI</name>
<dbReference type="PATRIC" id="fig|157838.3.peg.2409"/>
<dbReference type="RefSeq" id="WP_055739707.1">
    <property type="nucleotide sequence ID" value="NZ_JAAIWL010000001.1"/>
</dbReference>
<dbReference type="EMBL" id="LJJC01000004">
    <property type="protein sequence ID" value="KQL53965.1"/>
    <property type="molecule type" value="Genomic_DNA"/>
</dbReference>
<proteinExistence type="predicted"/>
<dbReference type="InterPro" id="IPR004860">
    <property type="entry name" value="LAGLIDADG_dom"/>
</dbReference>
<dbReference type="Pfam" id="PF14528">
    <property type="entry name" value="LAGLIDADG_3"/>
    <property type="match status" value="2"/>
</dbReference>
<dbReference type="AlphaFoldDB" id="A0A0Q3WYB6"/>
<comment type="caution">
    <text evidence="2">The sequence shown here is derived from an EMBL/GenBank/DDBJ whole genome shotgun (WGS) entry which is preliminary data.</text>
</comment>
<dbReference type="InterPro" id="IPR004042">
    <property type="entry name" value="Intein_endonuc_central"/>
</dbReference>
<dbReference type="SUPFAM" id="SSF55608">
    <property type="entry name" value="Homing endonucleases"/>
    <property type="match status" value="2"/>
</dbReference>
<keyword evidence="3" id="KW-1185">Reference proteome</keyword>
<dbReference type="OrthoDB" id="961985at2"/>
<dbReference type="GO" id="GO:0016539">
    <property type="term" value="P:intein-mediated protein splicing"/>
    <property type="evidence" value="ECO:0007669"/>
    <property type="project" value="InterPro"/>
</dbReference>
<dbReference type="InterPro" id="IPR006142">
    <property type="entry name" value="INTEIN"/>
</dbReference>
<dbReference type="PRINTS" id="PR00379">
    <property type="entry name" value="INTEIN"/>
</dbReference>